<organism evidence="1 2">
    <name type="scientific">Lichenicola cladoniae</name>
    <dbReference type="NCBI Taxonomy" id="1484109"/>
    <lineage>
        <taxon>Bacteria</taxon>
        <taxon>Pseudomonadati</taxon>
        <taxon>Pseudomonadota</taxon>
        <taxon>Alphaproteobacteria</taxon>
        <taxon>Acetobacterales</taxon>
        <taxon>Acetobacteraceae</taxon>
        <taxon>Lichenicola</taxon>
    </lineage>
</organism>
<dbReference type="Proteomes" id="UP000500767">
    <property type="component" value="Plasmid unnamed4"/>
</dbReference>
<geneLocation type="plasmid" evidence="1 2">
    <name>unnamed4</name>
</geneLocation>
<gene>
    <name evidence="1" type="ORF">HN018_26520</name>
</gene>
<evidence type="ECO:0000313" key="1">
    <source>
        <dbReference type="EMBL" id="QKE93694.1"/>
    </source>
</evidence>
<proteinExistence type="predicted"/>
<reference evidence="1 2" key="1">
    <citation type="journal article" date="2014" name="World J. Microbiol. Biotechnol.">
        <title>Biodiversity and physiological characteristics of Antarctic and Arctic lichens-associated bacteria.</title>
        <authorList>
            <person name="Lee Y.M."/>
            <person name="Kim E.H."/>
            <person name="Lee H.K."/>
            <person name="Hong S.G."/>
        </authorList>
    </citation>
    <scope>NUCLEOTIDE SEQUENCE [LARGE SCALE GENOMIC DNA]</scope>
    <source>
        <strain evidence="1 2">PAMC 26569</strain>
        <plasmid evidence="1">unnamed4</plasmid>
    </source>
</reference>
<dbReference type="EMBL" id="CP053711">
    <property type="protein sequence ID" value="QKE93694.1"/>
    <property type="molecule type" value="Genomic_DNA"/>
</dbReference>
<keyword evidence="1" id="KW-0614">Plasmid</keyword>
<evidence type="ECO:0000313" key="2">
    <source>
        <dbReference type="Proteomes" id="UP000500767"/>
    </source>
</evidence>
<keyword evidence="2" id="KW-1185">Reference proteome</keyword>
<dbReference type="KEGG" id="lck:HN018_26520"/>
<accession>A0A6M8HYQ0</accession>
<protein>
    <submittedName>
        <fullName evidence="1">Uncharacterized protein</fullName>
    </submittedName>
</protein>
<name>A0A6M8HYQ0_9PROT</name>
<dbReference type="AlphaFoldDB" id="A0A6M8HYQ0"/>
<sequence>MGPPHLDLDRIDHALLLPILLYCTDPLGNPLLGPPREGPATDEFISNAYHNIPLVIPAIREFWMPKRLKEGRRQR</sequence>
<dbReference type="RefSeq" id="WP_171837928.1">
    <property type="nucleotide sequence ID" value="NZ_CP053711.1"/>
</dbReference>